<evidence type="ECO:0000313" key="1">
    <source>
        <dbReference type="EMBL" id="AIC10139.1"/>
    </source>
</evidence>
<dbReference type="AlphaFoldDB" id="A0A060H055"/>
<gene>
    <name evidence="1" type="ORF">D934_07870</name>
    <name evidence="2" type="ORF">D934_09090</name>
    <name evidence="3" type="ORF">D934_10270</name>
</gene>
<protein>
    <submittedName>
        <fullName evidence="1">Uncharacterized protein</fullName>
    </submittedName>
</protein>
<dbReference type="EMBL" id="CP006696">
    <property type="protein sequence ID" value="AIC10139.1"/>
    <property type="molecule type" value="Genomic_DNA"/>
</dbReference>
<evidence type="ECO:0000313" key="2">
    <source>
        <dbReference type="EMBL" id="AIC10290.1"/>
    </source>
</evidence>
<dbReference type="EMBL" id="CP006696">
    <property type="protein sequence ID" value="AIC10413.1"/>
    <property type="molecule type" value="Genomic_DNA"/>
</dbReference>
<proteinExistence type="predicted"/>
<accession>A0A060H055</accession>
<dbReference type="EMBL" id="CP006696">
    <property type="protein sequence ID" value="AIC10290.1"/>
    <property type="molecule type" value="Genomic_DNA"/>
</dbReference>
<dbReference type="Proteomes" id="UP000027215">
    <property type="component" value="Chromosome"/>
</dbReference>
<reference evidence="1 4" key="1">
    <citation type="submission" date="2013-08" db="EMBL/GenBank/DDBJ databases">
        <authorList>
            <person name="Stouthamer R."/>
            <person name="Nunney L."/>
        </authorList>
    </citation>
    <scope>NUCLEOTIDE SEQUENCE [LARGE SCALE GENOMIC DNA]</scope>
    <source>
        <strain evidence="4">ann-1</strain>
        <strain evidence="1">Ann-1</strain>
    </source>
</reference>
<dbReference type="PATRIC" id="fig|155920.8.peg.1821"/>
<dbReference type="RefSeq" id="WP_004083636.1">
    <property type="nucleotide sequence ID" value="NZ_CP006696.1"/>
</dbReference>
<name>A0A060H055_XYLFS</name>
<dbReference type="KEGG" id="xfs:D934_10270"/>
<dbReference type="HOGENOM" id="CLU_153298_0_0_6"/>
<dbReference type="KEGG" id="xfs:D934_07870"/>
<evidence type="ECO:0000313" key="4">
    <source>
        <dbReference type="Proteomes" id="UP000027215"/>
    </source>
</evidence>
<sequence>MAKSSKQSFVQSVGNFAAQISHATGAGGKVTLFTVGSERGDDEELRALQISNTDTAAIVVNFYVQIAGTNVDVLVGSVSAAAGTTTDCRNTVALAGLFQHDVNGNRVHYMQKNHTWKVAAVTAPAVGNTLDIFGVTGKF</sequence>
<evidence type="ECO:0000313" key="3">
    <source>
        <dbReference type="EMBL" id="AIC10413.1"/>
    </source>
</evidence>
<dbReference type="KEGG" id="xfs:D934_09090"/>
<organism evidence="1 4">
    <name type="scientific">Xylella fastidiosa subsp. sandyi Ann-1</name>
    <dbReference type="NCBI Taxonomy" id="155920"/>
    <lineage>
        <taxon>Bacteria</taxon>
        <taxon>Pseudomonadati</taxon>
        <taxon>Pseudomonadota</taxon>
        <taxon>Gammaproteobacteria</taxon>
        <taxon>Lysobacterales</taxon>
        <taxon>Lysobacteraceae</taxon>
        <taxon>Xylella</taxon>
    </lineage>
</organism>